<dbReference type="RefSeq" id="WP_165364389.1">
    <property type="nucleotide sequence ID" value="NZ_RYUW01000013.1"/>
</dbReference>
<dbReference type="GO" id="GO:0016301">
    <property type="term" value="F:kinase activity"/>
    <property type="evidence" value="ECO:0007669"/>
    <property type="project" value="UniProtKB-KW"/>
</dbReference>
<proteinExistence type="predicted"/>
<evidence type="ECO:0000313" key="4">
    <source>
        <dbReference type="EMBL" id="RYQ36323.1"/>
    </source>
</evidence>
<dbReference type="CDD" id="cd06577">
    <property type="entry name" value="PASTA_pknB"/>
    <property type="match status" value="1"/>
</dbReference>
<dbReference type="Proteomes" id="UP000292382">
    <property type="component" value="Unassembled WGS sequence"/>
</dbReference>
<feature type="compositionally biased region" description="Basic and acidic residues" evidence="1">
    <location>
        <begin position="98"/>
        <end position="114"/>
    </location>
</feature>
<reference evidence="4 5" key="1">
    <citation type="submission" date="2018-12" db="EMBL/GenBank/DDBJ databases">
        <title>Unveiling genomic diversity among members of the Bifidobacterium pseudolongum species, a widely distributed gut commensal of the animal kingdom.</title>
        <authorList>
            <person name="Lugli G.A."/>
            <person name="Duranti S."/>
            <person name="Albert K."/>
            <person name="Mancabelli L."/>
            <person name="Napoli S."/>
            <person name="Viappiani A."/>
            <person name="Anzalone R."/>
            <person name="Longhi G."/>
            <person name="Milani C."/>
            <person name="Turroni F."/>
            <person name="Alessandri G."/>
            <person name="Sela D.A."/>
            <person name="Van Sinderen D."/>
            <person name="Ventura M."/>
        </authorList>
    </citation>
    <scope>NUCLEOTIDE SEQUENCE [LARGE SCALE GENOMIC DNA]</scope>
    <source>
        <strain evidence="4 5">2003B</strain>
    </source>
</reference>
<feature type="compositionally biased region" description="Polar residues" evidence="1">
    <location>
        <begin position="1"/>
        <end position="20"/>
    </location>
</feature>
<evidence type="ECO:0000313" key="5">
    <source>
        <dbReference type="Proteomes" id="UP000292382"/>
    </source>
</evidence>
<dbReference type="SUPFAM" id="SSF54184">
    <property type="entry name" value="Penicillin-binding protein 2x (pbp-2x), c-terminal domain"/>
    <property type="match status" value="1"/>
</dbReference>
<dbReference type="AlphaFoldDB" id="A0A4Q5AUX1"/>
<dbReference type="SMART" id="SM00740">
    <property type="entry name" value="PASTA"/>
    <property type="match status" value="1"/>
</dbReference>
<evidence type="ECO:0000256" key="1">
    <source>
        <dbReference type="SAM" id="MobiDB-lite"/>
    </source>
</evidence>
<protein>
    <submittedName>
        <fullName evidence="4">Protein kinase</fullName>
    </submittedName>
</protein>
<dbReference type="EMBL" id="RYUW01000013">
    <property type="protein sequence ID" value="RYQ36323.1"/>
    <property type="molecule type" value="Genomic_DNA"/>
</dbReference>
<dbReference type="PROSITE" id="PS51178">
    <property type="entry name" value="PASTA"/>
    <property type="match status" value="1"/>
</dbReference>
<keyword evidence="2" id="KW-0472">Membrane</keyword>
<comment type="caution">
    <text evidence="4">The sequence shown here is derived from an EMBL/GenBank/DDBJ whole genome shotgun (WGS) entry which is preliminary data.</text>
</comment>
<keyword evidence="4" id="KW-0418">Kinase</keyword>
<gene>
    <name evidence="4" type="ORF">PG2003B_1160</name>
</gene>
<feature type="region of interest" description="Disordered" evidence="1">
    <location>
        <begin position="92"/>
        <end position="143"/>
    </location>
</feature>
<evidence type="ECO:0000256" key="2">
    <source>
        <dbReference type="SAM" id="Phobius"/>
    </source>
</evidence>
<organism evidence="4 5">
    <name type="scientific">Bifidobacterium pseudolongum subsp. globosum</name>
    <dbReference type="NCBI Taxonomy" id="1690"/>
    <lineage>
        <taxon>Bacteria</taxon>
        <taxon>Bacillati</taxon>
        <taxon>Actinomycetota</taxon>
        <taxon>Actinomycetes</taxon>
        <taxon>Bifidobacteriales</taxon>
        <taxon>Bifidobacteriaceae</taxon>
        <taxon>Bifidobacterium</taxon>
    </lineage>
</organism>
<feature type="domain" description="PASTA" evidence="3">
    <location>
        <begin position="55"/>
        <end position="122"/>
    </location>
</feature>
<feature type="transmembrane region" description="Helical" evidence="2">
    <location>
        <begin position="31"/>
        <end position="49"/>
    </location>
</feature>
<dbReference type="Gene3D" id="3.30.10.20">
    <property type="match status" value="1"/>
</dbReference>
<sequence length="231" mass="24885">MSDATKAQSTPTTPSNQNGPKTVKKPIWKKWWFWVIVVVALFIIIGSSGESNKEAEQPVKVPNVVGMPLDDAEEALKEAGFSKVTAKSASGSTAYDGTVKEQDPAADHSAEKKTSITLTVQTESDKRKEEREQAQKQAQEASTLAKNVEGMEALEAIDKLKEAGVMGTLAAFNDTEMDVDRLKLDKEEGVDWLVTSAKVSSGKVNLIINTVVCQMLVSGPGYEKGSSPRIG</sequence>
<dbReference type="InterPro" id="IPR005543">
    <property type="entry name" value="PASTA_dom"/>
</dbReference>
<keyword evidence="2" id="KW-0812">Transmembrane</keyword>
<keyword evidence="2" id="KW-1133">Transmembrane helix</keyword>
<feature type="compositionally biased region" description="Basic and acidic residues" evidence="1">
    <location>
        <begin position="123"/>
        <end position="134"/>
    </location>
</feature>
<keyword evidence="4" id="KW-0808">Transferase</keyword>
<name>A0A4Q5AUX1_9BIFI</name>
<evidence type="ECO:0000259" key="3">
    <source>
        <dbReference type="PROSITE" id="PS51178"/>
    </source>
</evidence>
<feature type="region of interest" description="Disordered" evidence="1">
    <location>
        <begin position="1"/>
        <end position="21"/>
    </location>
</feature>
<accession>A0A4Q5AUX1</accession>
<dbReference type="Pfam" id="PF03793">
    <property type="entry name" value="PASTA"/>
    <property type="match status" value="1"/>
</dbReference>